<protein>
    <recommendedName>
        <fullName evidence="2">RTX toxin-activating lysine-acyltransferase</fullName>
        <ecNumber evidence="2">2.3.1.-</ecNumber>
    </recommendedName>
</protein>
<dbReference type="InterPro" id="IPR003996">
    <property type="entry name" value="RTX_toxin-activating_protC_bac"/>
</dbReference>
<comment type="function">
    <text evidence="2">Involved in fatty acylation of protoxin at internal lysine residues, thereby converting it to the active toxin.</text>
</comment>
<organism evidence="3 4">
    <name type="scientific">Rhizobium rhizogenes</name>
    <name type="common">Agrobacterium rhizogenes</name>
    <dbReference type="NCBI Taxonomy" id="359"/>
    <lineage>
        <taxon>Bacteria</taxon>
        <taxon>Pseudomonadati</taxon>
        <taxon>Pseudomonadota</taxon>
        <taxon>Alphaproteobacteria</taxon>
        <taxon>Hyphomicrobiales</taxon>
        <taxon>Rhizobiaceae</taxon>
        <taxon>Rhizobium/Agrobacterium group</taxon>
        <taxon>Rhizobium</taxon>
    </lineage>
</organism>
<dbReference type="AlphaFoldDB" id="A0AA92C1B2"/>
<gene>
    <name evidence="3" type="ORF">DC430_15440</name>
</gene>
<accession>A0AA92C1B2</accession>
<evidence type="ECO:0000313" key="3">
    <source>
        <dbReference type="EMBL" id="PVE52242.1"/>
    </source>
</evidence>
<comment type="caution">
    <text evidence="3">The sequence shown here is derived from an EMBL/GenBank/DDBJ whole genome shotgun (WGS) entry which is preliminary data.</text>
</comment>
<comment type="subcellular location">
    <subcellularLocation>
        <location evidence="2">Cytoplasm</location>
    </subcellularLocation>
</comment>
<dbReference type="PRINTS" id="PR01489">
    <property type="entry name" value="RTXTOXINC"/>
</dbReference>
<dbReference type="GO" id="GO:0005737">
    <property type="term" value="C:cytoplasm"/>
    <property type="evidence" value="ECO:0007669"/>
    <property type="project" value="UniProtKB-SubCell"/>
</dbReference>
<dbReference type="EC" id="2.3.1.-" evidence="2"/>
<proteinExistence type="inferred from homology"/>
<evidence type="ECO:0000256" key="1">
    <source>
        <dbReference type="ARBA" id="ARBA00005686"/>
    </source>
</evidence>
<comment type="similarity">
    <text evidence="1 2">Belongs to the RTX toxin acyltransferase family.</text>
</comment>
<name>A0AA92C1B2_RHIRH</name>
<keyword evidence="2" id="KW-0012">Acyltransferase</keyword>
<dbReference type="EMBL" id="QDFR01000005">
    <property type="protein sequence ID" value="PVE52242.1"/>
    <property type="molecule type" value="Genomic_DNA"/>
</dbReference>
<keyword evidence="2" id="KW-0808">Transferase</keyword>
<dbReference type="GO" id="GO:0031640">
    <property type="term" value="P:killing of cells of another organism"/>
    <property type="evidence" value="ECO:0007669"/>
    <property type="project" value="UniProtKB-KW"/>
</dbReference>
<dbReference type="Pfam" id="PF02794">
    <property type="entry name" value="HlyC"/>
    <property type="match status" value="1"/>
</dbReference>
<dbReference type="Proteomes" id="UP000244335">
    <property type="component" value="Unassembled WGS sequence"/>
</dbReference>
<keyword evidence="2" id="KW-0204">Cytolysis</keyword>
<dbReference type="GO" id="GO:0016746">
    <property type="term" value="F:acyltransferase activity"/>
    <property type="evidence" value="ECO:0007669"/>
    <property type="project" value="UniProtKB-UniRule"/>
</dbReference>
<dbReference type="RefSeq" id="WP_116494802.1">
    <property type="nucleotide sequence ID" value="NZ_QDFR01000005.1"/>
</dbReference>
<sequence>MENTKQVKVLTALESLGSIIFLAMNSPVHRNWLISDVETNFLPALSTGQCKIYFAGPERPIAFVTWAIVDDATHSKLLEDGITPHESKWASGKNLWFIDVVAPFGDSVMVIRDMRKNYFSGQNAYSIRRNTDGSIKRFQRWFNVR</sequence>
<dbReference type="GO" id="GO:0009404">
    <property type="term" value="P:toxin metabolic process"/>
    <property type="evidence" value="ECO:0007669"/>
    <property type="project" value="UniProtKB-UniRule"/>
</dbReference>
<reference evidence="3 4" key="1">
    <citation type="submission" date="2018-04" db="EMBL/GenBank/DDBJ databases">
        <authorList>
            <person name="Hagen T."/>
        </authorList>
    </citation>
    <scope>NUCLEOTIDE SEQUENCE [LARGE SCALE GENOMIC DNA]</scope>
    <source>
        <strain evidence="3 4">TPD7009</strain>
    </source>
</reference>
<evidence type="ECO:0000256" key="2">
    <source>
        <dbReference type="RuleBase" id="RU368102"/>
    </source>
</evidence>
<evidence type="ECO:0000313" key="4">
    <source>
        <dbReference type="Proteomes" id="UP000244335"/>
    </source>
</evidence>
<keyword evidence="2" id="KW-0963">Cytoplasm</keyword>